<name>A0A7C4YGG2_UNCW3</name>
<proteinExistence type="predicted"/>
<gene>
    <name evidence="1" type="ORF">ENV67_06275</name>
</gene>
<organism evidence="1">
    <name type="scientific">candidate division WOR-3 bacterium</name>
    <dbReference type="NCBI Taxonomy" id="2052148"/>
    <lineage>
        <taxon>Bacteria</taxon>
        <taxon>Bacteria division WOR-3</taxon>
    </lineage>
</organism>
<sequence length="148" mass="17398">MSPVISFFVLINPLSLGIKGGLLFEKEGFFRPSFFIEERRIFTDNFISPLIINYDSVSLFTKSNSLGLSLRFFLKNIIFSLEPSYINIFQVYDVYRNYEFMKLSRVYEGWDFAFSIGKILSHNYLMIGIEFNSIFEDMNLKFEIGRVL</sequence>
<dbReference type="AlphaFoldDB" id="A0A7C4YGG2"/>
<protein>
    <submittedName>
        <fullName evidence="1">Uncharacterized protein</fullName>
    </submittedName>
</protein>
<comment type="caution">
    <text evidence="1">The sequence shown here is derived from an EMBL/GenBank/DDBJ whole genome shotgun (WGS) entry which is preliminary data.</text>
</comment>
<accession>A0A7C4YGG2</accession>
<reference evidence="1" key="1">
    <citation type="journal article" date="2020" name="mSystems">
        <title>Genome- and Community-Level Interaction Insights into Carbon Utilization and Element Cycling Functions of Hydrothermarchaeota in Hydrothermal Sediment.</title>
        <authorList>
            <person name="Zhou Z."/>
            <person name="Liu Y."/>
            <person name="Xu W."/>
            <person name="Pan J."/>
            <person name="Luo Z.H."/>
            <person name="Li M."/>
        </authorList>
    </citation>
    <scope>NUCLEOTIDE SEQUENCE [LARGE SCALE GENOMIC DNA]</scope>
    <source>
        <strain evidence="1">SpSt-780</strain>
    </source>
</reference>
<evidence type="ECO:0000313" key="1">
    <source>
        <dbReference type="EMBL" id="HGW92126.1"/>
    </source>
</evidence>
<dbReference type="EMBL" id="DTHG01000079">
    <property type="protein sequence ID" value="HGW92126.1"/>
    <property type="molecule type" value="Genomic_DNA"/>
</dbReference>